<dbReference type="EMBL" id="ML005364">
    <property type="protein sequence ID" value="RKP18807.1"/>
    <property type="molecule type" value="Genomic_DNA"/>
</dbReference>
<gene>
    <name evidence="3" type="ORF">ROZALSC1DRAFT_22874</name>
</gene>
<feature type="compositionally biased region" description="Basic and acidic residues" evidence="1">
    <location>
        <begin position="274"/>
        <end position="286"/>
    </location>
</feature>
<evidence type="ECO:0000256" key="2">
    <source>
        <dbReference type="SAM" id="SignalP"/>
    </source>
</evidence>
<dbReference type="Proteomes" id="UP000281549">
    <property type="component" value="Unassembled WGS sequence"/>
</dbReference>
<feature type="region of interest" description="Disordered" evidence="1">
    <location>
        <begin position="274"/>
        <end position="303"/>
    </location>
</feature>
<protein>
    <submittedName>
        <fullName evidence="3">Uncharacterized protein</fullName>
    </submittedName>
</protein>
<evidence type="ECO:0000313" key="4">
    <source>
        <dbReference type="Proteomes" id="UP000281549"/>
    </source>
</evidence>
<feature type="signal peptide" evidence="2">
    <location>
        <begin position="1"/>
        <end position="16"/>
    </location>
</feature>
<feature type="region of interest" description="Disordered" evidence="1">
    <location>
        <begin position="239"/>
        <end position="258"/>
    </location>
</feature>
<dbReference type="AlphaFoldDB" id="A0A4P9YGZ6"/>
<organism evidence="3 4">
    <name type="scientific">Rozella allomycis (strain CSF55)</name>
    <dbReference type="NCBI Taxonomy" id="988480"/>
    <lineage>
        <taxon>Eukaryota</taxon>
        <taxon>Fungi</taxon>
        <taxon>Fungi incertae sedis</taxon>
        <taxon>Cryptomycota</taxon>
        <taxon>Cryptomycota incertae sedis</taxon>
        <taxon>Rozella</taxon>
    </lineage>
</organism>
<feature type="chain" id="PRO_5020392770" evidence="2">
    <location>
        <begin position="17"/>
        <end position="303"/>
    </location>
</feature>
<name>A0A4P9YGZ6_ROZAC</name>
<evidence type="ECO:0000256" key="1">
    <source>
        <dbReference type="SAM" id="MobiDB-lite"/>
    </source>
</evidence>
<accession>A0A4P9YGZ6</accession>
<proteinExistence type="predicted"/>
<sequence length="303" mass="35574">MILLVLLYLLFIVVRASPISDNDLYKDVKMVHTTSDYAYKSIVKDLTLRGSPEWKVPKLANIKLIWTMVLEKGHRPCCYKIGSRGIDVAQFLAKDEELFIYYVNTNFGSYHSFRNYILVRGTRRIRDLKKLGAIEDSDVPLWSSSSDETLLSFFKKEMQKNDNIPDSHVNQRLHLHLAIDANEIPLNLEKLIETASIDDKKIIFDIHPESNKKETDDIDNLMSCIEKIDLNKPDNKLESKNVKAETSNVSEENDNEDKKVKGFILRRRRLFTRKEDEREHEVENQKTRPRFRRRRLENTPKEH</sequence>
<keyword evidence="2" id="KW-0732">Signal</keyword>
<evidence type="ECO:0000313" key="3">
    <source>
        <dbReference type="EMBL" id="RKP18807.1"/>
    </source>
</evidence>
<reference evidence="4" key="1">
    <citation type="journal article" date="2018" name="Nat. Microbiol.">
        <title>Leveraging single-cell genomics to expand the fungal tree of life.</title>
        <authorList>
            <person name="Ahrendt S.R."/>
            <person name="Quandt C.A."/>
            <person name="Ciobanu D."/>
            <person name="Clum A."/>
            <person name="Salamov A."/>
            <person name="Andreopoulos B."/>
            <person name="Cheng J.F."/>
            <person name="Woyke T."/>
            <person name="Pelin A."/>
            <person name="Henrissat B."/>
            <person name="Reynolds N.K."/>
            <person name="Benny G.L."/>
            <person name="Smith M.E."/>
            <person name="James T.Y."/>
            <person name="Grigoriev I.V."/>
        </authorList>
    </citation>
    <scope>NUCLEOTIDE SEQUENCE [LARGE SCALE GENOMIC DNA]</scope>
    <source>
        <strain evidence="4">CSF55</strain>
    </source>
</reference>